<dbReference type="EMBL" id="UOFP01000004">
    <property type="protein sequence ID" value="VAW83784.1"/>
    <property type="molecule type" value="Genomic_DNA"/>
</dbReference>
<proteinExistence type="predicted"/>
<feature type="non-terminal residue" evidence="1">
    <location>
        <position position="35"/>
    </location>
</feature>
<evidence type="ECO:0000313" key="1">
    <source>
        <dbReference type="EMBL" id="VAW83784.1"/>
    </source>
</evidence>
<accession>A0A3B0ZQU3</accession>
<organism evidence="1">
    <name type="scientific">hydrothermal vent metagenome</name>
    <dbReference type="NCBI Taxonomy" id="652676"/>
    <lineage>
        <taxon>unclassified sequences</taxon>
        <taxon>metagenomes</taxon>
        <taxon>ecological metagenomes</taxon>
    </lineage>
</organism>
<name>A0A3B0ZQU3_9ZZZZ</name>
<gene>
    <name evidence="1" type="ORF">MNBD_GAMMA18-1625</name>
</gene>
<protein>
    <submittedName>
        <fullName evidence="1">Uncharacterized protein</fullName>
    </submittedName>
</protein>
<dbReference type="AlphaFoldDB" id="A0A3B0ZQU3"/>
<sequence>MKKFAIPLFAAIIFCGSAYAGPREQAKQLHDRIAG</sequence>
<reference evidence="1" key="1">
    <citation type="submission" date="2018-06" db="EMBL/GenBank/DDBJ databases">
        <authorList>
            <person name="Zhirakovskaya E."/>
        </authorList>
    </citation>
    <scope>NUCLEOTIDE SEQUENCE</scope>
</reference>